<feature type="binding site" evidence="17">
    <location>
        <position position="415"/>
    </location>
    <ligand>
        <name>AMP</name>
        <dbReference type="ChEBI" id="CHEBI:456215"/>
    </ligand>
</feature>
<dbReference type="GO" id="GO:0052855">
    <property type="term" value="F:ADP-dependent NAD(P)H-hydrate dehydratase activity"/>
    <property type="evidence" value="ECO:0007669"/>
    <property type="project" value="UniProtKB-UniRule"/>
</dbReference>
<dbReference type="Proteomes" id="UP000326671">
    <property type="component" value="Unassembled WGS sequence"/>
</dbReference>
<evidence type="ECO:0000259" key="20">
    <source>
        <dbReference type="PROSITE" id="PS51383"/>
    </source>
</evidence>
<dbReference type="CDD" id="cd01171">
    <property type="entry name" value="YXKO-related"/>
    <property type="match status" value="1"/>
</dbReference>
<feature type="binding site" evidence="18">
    <location>
        <position position="117"/>
    </location>
    <ligand>
        <name>K(+)</name>
        <dbReference type="ChEBI" id="CHEBI:29103"/>
    </ligand>
</feature>
<keyword evidence="10 17" id="KW-0520">NAD</keyword>
<dbReference type="PANTHER" id="PTHR12592:SF0">
    <property type="entry name" value="ATP-DEPENDENT (S)-NAD(P)H-HYDRATE DEHYDRATASE"/>
    <property type="match status" value="1"/>
</dbReference>
<dbReference type="PROSITE" id="PS51383">
    <property type="entry name" value="YJEF_C_3"/>
    <property type="match status" value="1"/>
</dbReference>
<evidence type="ECO:0000256" key="18">
    <source>
        <dbReference type="HAMAP-Rule" id="MF_01966"/>
    </source>
</evidence>
<keyword evidence="5 18" id="KW-0479">Metal-binding</keyword>
<feature type="domain" description="YjeF N-terminal" evidence="21">
    <location>
        <begin position="9"/>
        <end position="207"/>
    </location>
</feature>
<dbReference type="OrthoDB" id="9806925at2"/>
<comment type="subunit">
    <text evidence="17">Homotetramer.</text>
</comment>
<dbReference type="Pfam" id="PF03853">
    <property type="entry name" value="YjeF_N"/>
    <property type="match status" value="1"/>
</dbReference>
<keyword evidence="12 17" id="KW-0456">Lyase</keyword>
<protein>
    <recommendedName>
        <fullName evidence="19">Bifunctional NAD(P)H-hydrate repair enzyme</fullName>
    </recommendedName>
    <alternativeName>
        <fullName evidence="19">Nicotinamide nucleotide repair protein</fullName>
    </alternativeName>
    <domain>
        <recommendedName>
            <fullName evidence="19">ADP-dependent (S)-NAD(P)H-hydrate dehydratase</fullName>
            <ecNumber evidence="19">4.2.1.136</ecNumber>
        </recommendedName>
        <alternativeName>
            <fullName evidence="19">ADP-dependent NAD(P)HX dehydratase</fullName>
        </alternativeName>
    </domain>
    <domain>
        <recommendedName>
            <fullName evidence="19">NAD(P)H-hydrate epimerase</fullName>
            <ecNumber evidence="19">5.1.99.6</ecNumber>
        </recommendedName>
    </domain>
</protein>
<keyword evidence="9 18" id="KW-0630">Potassium</keyword>
<comment type="catalytic activity">
    <reaction evidence="16 17 19">
        <text>(6S)-NADPHX + ADP = AMP + phosphate + NADPH + H(+)</text>
        <dbReference type="Rhea" id="RHEA:32235"/>
        <dbReference type="ChEBI" id="CHEBI:15378"/>
        <dbReference type="ChEBI" id="CHEBI:43474"/>
        <dbReference type="ChEBI" id="CHEBI:57783"/>
        <dbReference type="ChEBI" id="CHEBI:64076"/>
        <dbReference type="ChEBI" id="CHEBI:456215"/>
        <dbReference type="ChEBI" id="CHEBI:456216"/>
        <dbReference type="EC" id="4.2.1.136"/>
    </reaction>
</comment>
<evidence type="ECO:0000256" key="5">
    <source>
        <dbReference type="ARBA" id="ARBA00022723"/>
    </source>
</evidence>
<keyword evidence="8 17" id="KW-0521">NADP</keyword>
<evidence type="ECO:0000256" key="1">
    <source>
        <dbReference type="ARBA" id="ARBA00000013"/>
    </source>
</evidence>
<comment type="caution">
    <text evidence="17">Lacks conserved residue(s) required for the propagation of feature annotation.</text>
</comment>
<dbReference type="RefSeq" id="WP_150441268.1">
    <property type="nucleotide sequence ID" value="NZ_VYKL01000026.1"/>
</dbReference>
<feature type="binding site" evidence="17">
    <location>
        <begin position="386"/>
        <end position="390"/>
    </location>
    <ligand>
        <name>AMP</name>
        <dbReference type="ChEBI" id="CHEBI:456215"/>
    </ligand>
</feature>
<proteinExistence type="inferred from homology"/>
<dbReference type="PIRSF" id="PIRSF017184">
    <property type="entry name" value="Nnr"/>
    <property type="match status" value="1"/>
</dbReference>
<dbReference type="GO" id="GO:0110051">
    <property type="term" value="P:metabolite repair"/>
    <property type="evidence" value="ECO:0007669"/>
    <property type="project" value="TreeGrafter"/>
</dbReference>
<feature type="domain" description="YjeF C-terminal" evidence="20">
    <location>
        <begin position="211"/>
        <end position="475"/>
    </location>
</feature>
<feature type="binding site" evidence="18">
    <location>
        <position position="153"/>
    </location>
    <ligand>
        <name>K(+)</name>
        <dbReference type="ChEBI" id="CHEBI:29103"/>
    </ligand>
</feature>
<dbReference type="EMBL" id="VYKL01000026">
    <property type="protein sequence ID" value="KAA9021741.1"/>
    <property type="molecule type" value="Genomic_DNA"/>
</dbReference>
<comment type="catalytic activity">
    <reaction evidence="1 18 19">
        <text>(6R)-NADHX = (6S)-NADHX</text>
        <dbReference type="Rhea" id="RHEA:32215"/>
        <dbReference type="ChEBI" id="CHEBI:64074"/>
        <dbReference type="ChEBI" id="CHEBI:64075"/>
        <dbReference type="EC" id="5.1.99.6"/>
    </reaction>
</comment>
<feature type="binding site" evidence="17">
    <location>
        <position position="416"/>
    </location>
    <ligand>
        <name>(6S)-NADPHX</name>
        <dbReference type="ChEBI" id="CHEBI:64076"/>
    </ligand>
</feature>
<dbReference type="GO" id="GO:0052856">
    <property type="term" value="F:NAD(P)HX epimerase activity"/>
    <property type="evidence" value="ECO:0007669"/>
    <property type="project" value="UniProtKB-UniRule"/>
</dbReference>
<comment type="similarity">
    <text evidence="3 19">In the N-terminal section; belongs to the NnrE/AIBP family.</text>
</comment>
<dbReference type="HAMAP" id="MF_01966">
    <property type="entry name" value="NADHX_epimerase"/>
    <property type="match status" value="1"/>
</dbReference>
<dbReference type="InterPro" id="IPR017953">
    <property type="entry name" value="Carbohydrate_kinase_pred_CS"/>
</dbReference>
<keyword evidence="13" id="KW-0511">Multifunctional enzyme</keyword>
<organism evidence="22 23">
    <name type="scientific">Niallia endozanthoxylica</name>
    <dbReference type="NCBI Taxonomy" id="2036016"/>
    <lineage>
        <taxon>Bacteria</taxon>
        <taxon>Bacillati</taxon>
        <taxon>Bacillota</taxon>
        <taxon>Bacilli</taxon>
        <taxon>Bacillales</taxon>
        <taxon>Bacillaceae</taxon>
        <taxon>Niallia</taxon>
    </lineage>
</organism>
<keyword evidence="6 17" id="KW-0547">Nucleotide-binding</keyword>
<evidence type="ECO:0000256" key="7">
    <source>
        <dbReference type="ARBA" id="ARBA00022840"/>
    </source>
</evidence>
<evidence type="ECO:0000313" key="23">
    <source>
        <dbReference type="Proteomes" id="UP000326671"/>
    </source>
</evidence>
<dbReference type="PROSITE" id="PS01050">
    <property type="entry name" value="YJEF_C_2"/>
    <property type="match status" value="1"/>
</dbReference>
<accession>A0A5J5HLY7</accession>
<evidence type="ECO:0000256" key="11">
    <source>
        <dbReference type="ARBA" id="ARBA00023235"/>
    </source>
</evidence>
<evidence type="ECO:0000313" key="22">
    <source>
        <dbReference type="EMBL" id="KAA9021741.1"/>
    </source>
</evidence>
<evidence type="ECO:0000256" key="12">
    <source>
        <dbReference type="ARBA" id="ARBA00023239"/>
    </source>
</evidence>
<sequence length="477" mass="51439">MYLYRSQQIKEIDRRAEQIGMSLFSLMENAGSGLYRQLVSVIKKTDKVLILSGKGNNGGDGIVLARYLKNNGYDVTLVFPIGEPKTPTAIEHLNYYQACGYEVDLFSANIEVDWVIDALLGVGGQLPLRKDFAQITDWINQAKAKVAAVDLPTGVCSDEGNIDEHAVQADYTFALHGMKPSAFLFPASGHYGEVSIIDIGIPQTSGWRVWTSDDVRNTWPKYTGNTHKGTFGNNLLIAGSDEMPGSAALAAIGALRFGTGKLTVATTKHASTIIGPLAPEATFTFNLKTDEIPNHYLSVAVGPGLNPNDELEILIENLLKQPVSIILDAGALKQREYIKRNAATIITPHPGEFSRLTGKSSADIQQNRISLASQYAIENGITVVLKGQYTVIAFPDGTGVVNKTGNRALSKGGTGDTLTGMILASIGTHRNVKAAIANAVFIHGACADHWIKDRGDQTLSAHDFDQLLPEICSHFSS</sequence>
<dbReference type="PROSITE" id="PS51385">
    <property type="entry name" value="YJEF_N"/>
    <property type="match status" value="1"/>
</dbReference>
<feature type="binding site" evidence="18">
    <location>
        <begin position="121"/>
        <end position="127"/>
    </location>
    <ligand>
        <name>(6S)-NADPHX</name>
        <dbReference type="ChEBI" id="CHEBI:64076"/>
    </ligand>
</feature>
<comment type="catalytic activity">
    <reaction evidence="15 17 19">
        <text>(6S)-NADHX + ADP = AMP + phosphate + NADH + H(+)</text>
        <dbReference type="Rhea" id="RHEA:32223"/>
        <dbReference type="ChEBI" id="CHEBI:15378"/>
        <dbReference type="ChEBI" id="CHEBI:43474"/>
        <dbReference type="ChEBI" id="CHEBI:57945"/>
        <dbReference type="ChEBI" id="CHEBI:64074"/>
        <dbReference type="ChEBI" id="CHEBI:456215"/>
        <dbReference type="ChEBI" id="CHEBI:456216"/>
        <dbReference type="EC" id="4.2.1.136"/>
    </reaction>
</comment>
<comment type="cofactor">
    <cofactor evidence="18 19">
        <name>K(+)</name>
        <dbReference type="ChEBI" id="CHEBI:29103"/>
    </cofactor>
    <text evidence="18 19">Binds 1 potassium ion per subunit.</text>
</comment>
<dbReference type="EC" id="4.2.1.136" evidence="19"/>
<feature type="binding site" evidence="17">
    <location>
        <position position="349"/>
    </location>
    <ligand>
        <name>(6S)-NADPHX</name>
        <dbReference type="ChEBI" id="CHEBI:64076"/>
    </ligand>
</feature>
<evidence type="ECO:0000256" key="9">
    <source>
        <dbReference type="ARBA" id="ARBA00022958"/>
    </source>
</evidence>
<comment type="function">
    <text evidence="17">Catalyzes the dehydration of the S-form of NAD(P)HX at the expense of ADP, which is converted to AMP. Together with NAD(P)HX epimerase, which catalyzes the epimerization of the S- and R-forms, the enzyme allows the repair of both epimers of NAD(P)HX, a damaged form of NAD(P)H that is a result of enzymatic or heat-dependent hydration.</text>
</comment>
<keyword evidence="23" id="KW-1185">Reference proteome</keyword>
<dbReference type="HAMAP" id="MF_01965">
    <property type="entry name" value="NADHX_dehydratase"/>
    <property type="match status" value="1"/>
</dbReference>
<dbReference type="InterPro" id="IPR000631">
    <property type="entry name" value="CARKD"/>
</dbReference>
<dbReference type="GO" id="GO:0046872">
    <property type="term" value="F:metal ion binding"/>
    <property type="evidence" value="ECO:0007669"/>
    <property type="project" value="UniProtKB-UniRule"/>
</dbReference>
<name>A0A5J5HLY7_9BACI</name>
<evidence type="ECO:0000256" key="10">
    <source>
        <dbReference type="ARBA" id="ARBA00023027"/>
    </source>
</evidence>
<comment type="function">
    <text evidence="18">Catalyzes the epimerization of the S- and R-forms of NAD(P)HX, a damaged form of NAD(P)H that is a result of enzymatic or heat-dependent hydration. This is a prerequisite for the S-specific NAD(P)H-hydrate dehydratase to allow the repair of both epimers of NAD(P)HX.</text>
</comment>
<comment type="cofactor">
    <cofactor evidence="17">
        <name>Mg(2+)</name>
        <dbReference type="ChEBI" id="CHEBI:18420"/>
    </cofactor>
</comment>
<keyword evidence="7 17" id="KW-0067">ATP-binding</keyword>
<dbReference type="InterPro" id="IPR029056">
    <property type="entry name" value="Ribokinase-like"/>
</dbReference>
<feature type="binding site" evidence="18">
    <location>
        <position position="150"/>
    </location>
    <ligand>
        <name>(6S)-NADPHX</name>
        <dbReference type="ChEBI" id="CHEBI:64076"/>
    </ligand>
</feature>
<feature type="binding site" evidence="17">
    <location>
        <position position="304"/>
    </location>
    <ligand>
        <name>(6S)-NADPHX</name>
        <dbReference type="ChEBI" id="CHEBI:64076"/>
    </ligand>
</feature>
<evidence type="ECO:0000256" key="16">
    <source>
        <dbReference type="ARBA" id="ARBA00049209"/>
    </source>
</evidence>
<evidence type="ECO:0000256" key="2">
    <source>
        <dbReference type="ARBA" id="ARBA00000909"/>
    </source>
</evidence>
<keyword evidence="11 18" id="KW-0413">Isomerase</keyword>
<evidence type="ECO:0000256" key="13">
    <source>
        <dbReference type="ARBA" id="ARBA00023268"/>
    </source>
</evidence>
<comment type="similarity">
    <text evidence="17">Belongs to the NnrD/CARKD family.</text>
</comment>
<dbReference type="GO" id="GO:0005524">
    <property type="term" value="F:ATP binding"/>
    <property type="evidence" value="ECO:0007669"/>
    <property type="project" value="UniProtKB-UniRule"/>
</dbReference>
<comment type="similarity">
    <text evidence="4 19">In the C-terminal section; belongs to the NnrD/CARKD family.</text>
</comment>
<comment type="function">
    <text evidence="14 19">Bifunctional enzyme that catalyzes the epimerization of the S- and R-forms of NAD(P)HX and the dehydration of the S-form of NAD(P)HX at the expense of ADP, which is converted to AMP. This allows the repair of both epimers of NAD(P)HX, a damaged form of NAD(P)H that is a result of enzymatic or heat-dependent hydration.</text>
</comment>
<dbReference type="NCBIfam" id="TIGR00196">
    <property type="entry name" value="yjeF_cterm"/>
    <property type="match status" value="1"/>
</dbReference>
<dbReference type="Gene3D" id="3.40.1190.20">
    <property type="match status" value="1"/>
</dbReference>
<comment type="similarity">
    <text evidence="18">Belongs to the NnrE/AIBP family.</text>
</comment>
<evidence type="ECO:0000256" key="17">
    <source>
        <dbReference type="HAMAP-Rule" id="MF_01965"/>
    </source>
</evidence>
<evidence type="ECO:0000256" key="6">
    <source>
        <dbReference type="ARBA" id="ARBA00022741"/>
    </source>
</evidence>
<evidence type="ECO:0000259" key="21">
    <source>
        <dbReference type="PROSITE" id="PS51385"/>
    </source>
</evidence>
<comment type="catalytic activity">
    <reaction evidence="2 18 19">
        <text>(6R)-NADPHX = (6S)-NADPHX</text>
        <dbReference type="Rhea" id="RHEA:32227"/>
        <dbReference type="ChEBI" id="CHEBI:64076"/>
        <dbReference type="ChEBI" id="CHEBI:64077"/>
        <dbReference type="EC" id="5.1.99.6"/>
    </reaction>
</comment>
<comment type="caution">
    <text evidence="22">The sequence shown here is derived from an EMBL/GenBank/DDBJ whole genome shotgun (WGS) entry which is preliminary data.</text>
</comment>
<evidence type="ECO:0000256" key="4">
    <source>
        <dbReference type="ARBA" id="ARBA00009524"/>
    </source>
</evidence>
<dbReference type="SUPFAM" id="SSF53613">
    <property type="entry name" value="Ribokinase-like"/>
    <property type="match status" value="1"/>
</dbReference>
<evidence type="ECO:0000256" key="14">
    <source>
        <dbReference type="ARBA" id="ARBA00025153"/>
    </source>
</evidence>
<evidence type="ECO:0000256" key="19">
    <source>
        <dbReference type="PIRNR" id="PIRNR017184"/>
    </source>
</evidence>
<dbReference type="AlphaFoldDB" id="A0A5J5HLY7"/>
<feature type="binding site" evidence="18">
    <location>
        <position position="57"/>
    </location>
    <ligand>
        <name>K(+)</name>
        <dbReference type="ChEBI" id="CHEBI:29103"/>
    </ligand>
</feature>
<feature type="binding site" evidence="18">
    <location>
        <begin position="56"/>
        <end position="60"/>
    </location>
    <ligand>
        <name>(6S)-NADPHX</name>
        <dbReference type="ChEBI" id="CHEBI:64076"/>
    </ligand>
</feature>
<evidence type="ECO:0000256" key="3">
    <source>
        <dbReference type="ARBA" id="ARBA00006001"/>
    </source>
</evidence>
<evidence type="ECO:0000256" key="8">
    <source>
        <dbReference type="ARBA" id="ARBA00022857"/>
    </source>
</evidence>
<reference evidence="22 23" key="1">
    <citation type="submission" date="2019-09" db="EMBL/GenBank/DDBJ databases">
        <title>Whole genome sequences of isolates from the Mars Exploration Rovers.</title>
        <authorList>
            <person name="Seuylemezian A."/>
            <person name="Vaishampayan P."/>
        </authorList>
    </citation>
    <scope>NUCLEOTIDE SEQUENCE [LARGE SCALE GENOMIC DNA]</scope>
    <source>
        <strain evidence="22 23">MER_TA_151</strain>
    </source>
</reference>
<dbReference type="EC" id="5.1.99.6" evidence="19"/>
<dbReference type="SUPFAM" id="SSF64153">
    <property type="entry name" value="YjeF N-terminal domain-like"/>
    <property type="match status" value="1"/>
</dbReference>
<dbReference type="NCBIfam" id="TIGR00197">
    <property type="entry name" value="yjeF_nterm"/>
    <property type="match status" value="1"/>
</dbReference>
<dbReference type="InterPro" id="IPR036652">
    <property type="entry name" value="YjeF_N_dom_sf"/>
</dbReference>
<dbReference type="Pfam" id="PF01256">
    <property type="entry name" value="Carb_kinase"/>
    <property type="match status" value="1"/>
</dbReference>
<dbReference type="InterPro" id="IPR004443">
    <property type="entry name" value="YjeF_N_dom"/>
</dbReference>
<dbReference type="PANTHER" id="PTHR12592">
    <property type="entry name" value="ATP-DEPENDENT (S)-NAD(P)H-HYDRATE DEHYDRATASE FAMILY MEMBER"/>
    <property type="match status" value="1"/>
</dbReference>
<dbReference type="GO" id="GO:0046496">
    <property type="term" value="P:nicotinamide nucleotide metabolic process"/>
    <property type="evidence" value="ECO:0007669"/>
    <property type="project" value="UniProtKB-UniRule"/>
</dbReference>
<evidence type="ECO:0000256" key="15">
    <source>
        <dbReference type="ARBA" id="ARBA00048238"/>
    </source>
</evidence>
<dbReference type="Gene3D" id="3.40.50.10260">
    <property type="entry name" value="YjeF N-terminal domain"/>
    <property type="match status" value="1"/>
</dbReference>
<gene>
    <name evidence="18" type="primary">nnrE</name>
    <name evidence="17" type="synonym">nnrD</name>
    <name evidence="22" type="ORF">F4V44_17350</name>
</gene>
<dbReference type="InterPro" id="IPR030677">
    <property type="entry name" value="Nnr"/>
</dbReference>